<protein>
    <submittedName>
        <fullName evidence="2">Uncharacterized protein</fullName>
    </submittedName>
</protein>
<reference evidence="2" key="1">
    <citation type="submission" date="2015-04" db="UniProtKB">
        <authorList>
            <consortium name="EnsemblPlants"/>
        </authorList>
    </citation>
    <scope>IDENTIFICATION</scope>
</reference>
<dbReference type="Gramene" id="OGLUM11G08510.1">
    <property type="protein sequence ID" value="OGLUM11G08510.1"/>
    <property type="gene ID" value="OGLUM11G08510"/>
</dbReference>
<evidence type="ECO:0000313" key="2">
    <source>
        <dbReference type="EnsemblPlants" id="OGLUM11G08510.1"/>
    </source>
</evidence>
<keyword evidence="3" id="KW-1185">Reference proteome</keyword>
<feature type="region of interest" description="Disordered" evidence="1">
    <location>
        <begin position="1"/>
        <end position="47"/>
    </location>
</feature>
<dbReference type="HOGENOM" id="CLU_1565291_0_0_1"/>
<evidence type="ECO:0000256" key="1">
    <source>
        <dbReference type="SAM" id="MobiDB-lite"/>
    </source>
</evidence>
<organism evidence="2">
    <name type="scientific">Oryza glumipatula</name>
    <dbReference type="NCBI Taxonomy" id="40148"/>
    <lineage>
        <taxon>Eukaryota</taxon>
        <taxon>Viridiplantae</taxon>
        <taxon>Streptophyta</taxon>
        <taxon>Embryophyta</taxon>
        <taxon>Tracheophyta</taxon>
        <taxon>Spermatophyta</taxon>
        <taxon>Magnoliopsida</taxon>
        <taxon>Liliopsida</taxon>
        <taxon>Poales</taxon>
        <taxon>Poaceae</taxon>
        <taxon>BOP clade</taxon>
        <taxon>Oryzoideae</taxon>
        <taxon>Oryzeae</taxon>
        <taxon>Oryzinae</taxon>
        <taxon>Oryza</taxon>
    </lineage>
</organism>
<name>A0A0E0BHG6_9ORYZ</name>
<evidence type="ECO:0000313" key="3">
    <source>
        <dbReference type="Proteomes" id="UP000026961"/>
    </source>
</evidence>
<accession>A0A0E0BHG6</accession>
<dbReference type="EnsemblPlants" id="OGLUM11G08510.1">
    <property type="protein sequence ID" value="OGLUM11G08510.1"/>
    <property type="gene ID" value="OGLUM11G08510"/>
</dbReference>
<feature type="compositionally biased region" description="Basic and acidic residues" evidence="1">
    <location>
        <begin position="1"/>
        <end position="10"/>
    </location>
</feature>
<dbReference type="Proteomes" id="UP000026961">
    <property type="component" value="Chromosome 11"/>
</dbReference>
<proteinExistence type="predicted"/>
<reference evidence="2" key="2">
    <citation type="submission" date="2018-05" db="EMBL/GenBank/DDBJ databases">
        <title>OgluRS3 (Oryza glumaepatula Reference Sequence Version 3).</title>
        <authorList>
            <person name="Zhang J."/>
            <person name="Kudrna D."/>
            <person name="Lee S."/>
            <person name="Talag J."/>
            <person name="Welchert J."/>
            <person name="Wing R.A."/>
        </authorList>
    </citation>
    <scope>NUCLEOTIDE SEQUENCE [LARGE SCALE GENOMIC DNA]</scope>
</reference>
<dbReference type="AlphaFoldDB" id="A0A0E0BHG6"/>
<sequence>MKKLEDDQWQRPRSSAAYAYQCGDETQVRQSGSRSVGRPAGSGSSKLAGNGWIHEITGLPSLTRQISLVIVTWRNEDGDITFCETPTLTHRPISFVSSLFSLLSSHFSLPPPSPLPPTVRRLRRHLSHGSVAASFARDRPLGARGRRLLRPPSATRRSGPAAFNIDAAATS</sequence>